<evidence type="ECO:0000313" key="3">
    <source>
        <dbReference type="Proteomes" id="UP001174909"/>
    </source>
</evidence>
<protein>
    <submittedName>
        <fullName evidence="2">Uncharacterized protein</fullName>
    </submittedName>
</protein>
<organism evidence="2 3">
    <name type="scientific">Geodia barretti</name>
    <name type="common">Barrett's horny sponge</name>
    <dbReference type="NCBI Taxonomy" id="519541"/>
    <lineage>
        <taxon>Eukaryota</taxon>
        <taxon>Metazoa</taxon>
        <taxon>Porifera</taxon>
        <taxon>Demospongiae</taxon>
        <taxon>Heteroscleromorpha</taxon>
        <taxon>Tetractinellida</taxon>
        <taxon>Astrophorina</taxon>
        <taxon>Geodiidae</taxon>
        <taxon>Geodia</taxon>
    </lineage>
</organism>
<evidence type="ECO:0000313" key="2">
    <source>
        <dbReference type="EMBL" id="CAI7997745.1"/>
    </source>
</evidence>
<feature type="transmembrane region" description="Helical" evidence="1">
    <location>
        <begin position="58"/>
        <end position="81"/>
    </location>
</feature>
<keyword evidence="1" id="KW-0812">Transmembrane</keyword>
<name>A0AA35W6J6_GEOBA</name>
<accession>A0AA35W6J6</accession>
<keyword evidence="3" id="KW-1185">Reference proteome</keyword>
<proteinExistence type="predicted"/>
<keyword evidence="1" id="KW-1133">Transmembrane helix</keyword>
<gene>
    <name evidence="2" type="ORF">GBAR_LOCUS2235</name>
</gene>
<evidence type="ECO:0000256" key="1">
    <source>
        <dbReference type="SAM" id="Phobius"/>
    </source>
</evidence>
<dbReference type="Proteomes" id="UP001174909">
    <property type="component" value="Unassembled WGS sequence"/>
</dbReference>
<dbReference type="EMBL" id="CASHTH010000326">
    <property type="protein sequence ID" value="CAI7997745.1"/>
    <property type="molecule type" value="Genomic_DNA"/>
</dbReference>
<reference evidence="2" key="1">
    <citation type="submission" date="2023-03" db="EMBL/GenBank/DDBJ databases">
        <authorList>
            <person name="Steffen K."/>
            <person name="Cardenas P."/>
        </authorList>
    </citation>
    <scope>NUCLEOTIDE SEQUENCE</scope>
</reference>
<keyword evidence="1" id="KW-0472">Membrane</keyword>
<comment type="caution">
    <text evidence="2">The sequence shown here is derived from an EMBL/GenBank/DDBJ whole genome shotgun (WGS) entry which is preliminary data.</text>
</comment>
<sequence>MGERAGEMFSDLTRRAISISSSEGLSSPGGAGGGVVDLTNDSGVEDELVDLTSPVSSSVNLCMCVCLTVAIFALCISFHYLKGYWSR</sequence>
<dbReference type="AlphaFoldDB" id="A0AA35W6J6"/>